<dbReference type="Proteomes" id="UP000828048">
    <property type="component" value="Chromosome 11"/>
</dbReference>
<proteinExistence type="predicted"/>
<keyword evidence="2" id="KW-1185">Reference proteome</keyword>
<evidence type="ECO:0000313" key="1">
    <source>
        <dbReference type="EMBL" id="KAH7856018.1"/>
    </source>
</evidence>
<sequence length="289" mass="32044">MLNLSHNKLSGFLPFSFVNLLSLSSVDISYNQLEGELPHIKAFREAPFESIQGNKGLCGNATGLKACQLHGVLRKKEKKLVLFTVLPIFGFQVLSLMVVGIFSSFCKKVKSTTNEPRQVNNKNLFAIWSYDGKMVYENIIEATKNFDDKCCIGKGGCGTVYRAALPNGQVVAVKKLHASSNGGSLRQVLASMKEVVELDWNKRVDVVKGLANALCYMHHDCLPPIIHRDISSKNVLFDSEYVAHISDFGMARFMMPDSSNWTSFAGTFGYAAPGIFLCCNFFLFPFISK</sequence>
<organism evidence="1 2">
    <name type="scientific">Vaccinium darrowii</name>
    <dbReference type="NCBI Taxonomy" id="229202"/>
    <lineage>
        <taxon>Eukaryota</taxon>
        <taxon>Viridiplantae</taxon>
        <taxon>Streptophyta</taxon>
        <taxon>Embryophyta</taxon>
        <taxon>Tracheophyta</taxon>
        <taxon>Spermatophyta</taxon>
        <taxon>Magnoliopsida</taxon>
        <taxon>eudicotyledons</taxon>
        <taxon>Gunneridae</taxon>
        <taxon>Pentapetalae</taxon>
        <taxon>asterids</taxon>
        <taxon>Ericales</taxon>
        <taxon>Ericaceae</taxon>
        <taxon>Vaccinioideae</taxon>
        <taxon>Vaccinieae</taxon>
        <taxon>Vaccinium</taxon>
    </lineage>
</organism>
<reference evidence="1 2" key="1">
    <citation type="journal article" date="2021" name="Hortic Res">
        <title>High-quality reference genome and annotation aids understanding of berry development for evergreen blueberry (Vaccinium darrowii).</title>
        <authorList>
            <person name="Yu J."/>
            <person name="Hulse-Kemp A.M."/>
            <person name="Babiker E."/>
            <person name="Staton M."/>
        </authorList>
    </citation>
    <scope>NUCLEOTIDE SEQUENCE [LARGE SCALE GENOMIC DNA]</scope>
    <source>
        <strain evidence="2">cv. NJ 8807/NJ 8810</strain>
        <tissue evidence="1">Young leaf</tissue>
    </source>
</reference>
<dbReference type="EMBL" id="CM037161">
    <property type="protein sequence ID" value="KAH7856018.1"/>
    <property type="molecule type" value="Genomic_DNA"/>
</dbReference>
<protein>
    <submittedName>
        <fullName evidence="1">Uncharacterized protein</fullName>
    </submittedName>
</protein>
<comment type="caution">
    <text evidence="1">The sequence shown here is derived from an EMBL/GenBank/DDBJ whole genome shotgun (WGS) entry which is preliminary data.</text>
</comment>
<name>A0ACB7YS20_9ERIC</name>
<evidence type="ECO:0000313" key="2">
    <source>
        <dbReference type="Proteomes" id="UP000828048"/>
    </source>
</evidence>
<accession>A0ACB7YS20</accession>
<gene>
    <name evidence="1" type="ORF">Vadar_031643</name>
</gene>